<sequence length="614" mass="68249">MAILKHLTIAVTGTLPQEISQLKKWIEANGGRYSPHIRKGVTHVITGKDAWKEATDAVQAARHIKAFVVSYDWLEDSLQKRRKLAEKCYTWEYLWERRKKEREMKKLGYRLDVKKFNEGCEEAKRATGTGTSKKSRPRSVVRKRKTSKSCLIGDMVQPFVSAADDLKRRREEREAAKAHKAQEGAAKKAETASTTCATSTAPSQALSSTPDADSPQSPSSATSHTLSTTAFQPVSPVPGVQAKKSSLKDLYHYYVDTTGFEYKIMLTRCNMRANKITRYRVSILESHAKPNVYCTFVEYFPPGVGTAVSAEAAESAIIQAVLDFNKTFHEGFDQAEDTPHDSSDDEGLQASAANTFLPLPQQSIHNHPQAAHLRSLLAPSIPSPDKPYKSLIAPMGSAFSTAWRTFRHAFRDLTLLSWEERFDVTRVLYKTRACHFNIEPFVYVRPKDGLPLGLRVQQTGLFMNQTLPCKDKEGNIITTLQKEKGKVTLSENDDNYAYNSFNLPALSHPLGSGIICTAVQHDIDAARKAADTARKAAEEAGEARMRRLGLAKKVEKKPNYYKPLFNGVTGRPTTDAWGRYKRGEGPSSGSGLAGGGVLKMKRTSKPWPYETGTL</sequence>
<dbReference type="SUPFAM" id="SSF142921">
    <property type="entry name" value="WGR domain-like"/>
    <property type="match status" value="1"/>
</dbReference>
<feature type="compositionally biased region" description="Basic and acidic residues" evidence="1">
    <location>
        <begin position="166"/>
        <end position="190"/>
    </location>
</feature>
<feature type="compositionally biased region" description="Basic residues" evidence="1">
    <location>
        <begin position="133"/>
        <end position="147"/>
    </location>
</feature>
<evidence type="ECO:0000256" key="1">
    <source>
        <dbReference type="SAM" id="MobiDB-lite"/>
    </source>
</evidence>
<gene>
    <name evidence="3" type="ORF">SLS59_005295</name>
</gene>
<proteinExistence type="predicted"/>
<accession>A0ABR3RA55</accession>
<feature type="region of interest" description="Disordered" evidence="1">
    <location>
        <begin position="576"/>
        <end position="614"/>
    </location>
</feature>
<protein>
    <recommendedName>
        <fullName evidence="2">BRCT domain-containing protein</fullName>
    </recommendedName>
</protein>
<keyword evidence="4" id="KW-1185">Reference proteome</keyword>
<dbReference type="Gene3D" id="3.40.50.10190">
    <property type="entry name" value="BRCT domain"/>
    <property type="match status" value="1"/>
</dbReference>
<evidence type="ECO:0000259" key="2">
    <source>
        <dbReference type="PROSITE" id="PS50172"/>
    </source>
</evidence>
<evidence type="ECO:0000313" key="4">
    <source>
        <dbReference type="Proteomes" id="UP001521222"/>
    </source>
</evidence>
<dbReference type="SMART" id="SM00292">
    <property type="entry name" value="BRCT"/>
    <property type="match status" value="1"/>
</dbReference>
<reference evidence="3 4" key="1">
    <citation type="submission" date="2024-02" db="EMBL/GenBank/DDBJ databases">
        <title>De novo assembly and annotation of 12 fungi associated with fruit tree decline syndrome in Ontario, Canada.</title>
        <authorList>
            <person name="Sulman M."/>
            <person name="Ellouze W."/>
            <person name="Ilyukhin E."/>
        </authorList>
    </citation>
    <scope>NUCLEOTIDE SEQUENCE [LARGE SCALE GENOMIC DNA]</scope>
    <source>
        <strain evidence="3 4">M97-236</strain>
    </source>
</reference>
<evidence type="ECO:0000313" key="3">
    <source>
        <dbReference type="EMBL" id="KAL1601143.1"/>
    </source>
</evidence>
<dbReference type="EMBL" id="JAKIXB020000016">
    <property type="protein sequence ID" value="KAL1601143.1"/>
    <property type="molecule type" value="Genomic_DNA"/>
</dbReference>
<feature type="domain" description="BRCT" evidence="2">
    <location>
        <begin position="1"/>
        <end position="91"/>
    </location>
</feature>
<dbReference type="SUPFAM" id="SSF52113">
    <property type="entry name" value="BRCT domain"/>
    <property type="match status" value="1"/>
</dbReference>
<feature type="compositionally biased region" description="Gly residues" evidence="1">
    <location>
        <begin position="586"/>
        <end position="597"/>
    </location>
</feature>
<dbReference type="PROSITE" id="PS50172">
    <property type="entry name" value="BRCT"/>
    <property type="match status" value="1"/>
</dbReference>
<dbReference type="Proteomes" id="UP001521222">
    <property type="component" value="Unassembled WGS sequence"/>
</dbReference>
<dbReference type="InterPro" id="IPR036930">
    <property type="entry name" value="WGR_dom_sf"/>
</dbReference>
<feature type="region of interest" description="Disordered" evidence="1">
    <location>
        <begin position="166"/>
        <end position="238"/>
    </location>
</feature>
<dbReference type="InterPro" id="IPR036420">
    <property type="entry name" value="BRCT_dom_sf"/>
</dbReference>
<dbReference type="Pfam" id="PF00533">
    <property type="entry name" value="BRCT"/>
    <property type="match status" value="1"/>
</dbReference>
<dbReference type="InterPro" id="IPR001357">
    <property type="entry name" value="BRCT_dom"/>
</dbReference>
<comment type="caution">
    <text evidence="3">The sequence shown here is derived from an EMBL/GenBank/DDBJ whole genome shotgun (WGS) entry which is preliminary data.</text>
</comment>
<dbReference type="CDD" id="cd00027">
    <property type="entry name" value="BRCT"/>
    <property type="match status" value="1"/>
</dbReference>
<feature type="compositionally biased region" description="Low complexity" evidence="1">
    <location>
        <begin position="191"/>
        <end position="229"/>
    </location>
</feature>
<organism evidence="3 4">
    <name type="scientific">Nothophoma quercina</name>
    <dbReference type="NCBI Taxonomy" id="749835"/>
    <lineage>
        <taxon>Eukaryota</taxon>
        <taxon>Fungi</taxon>
        <taxon>Dikarya</taxon>
        <taxon>Ascomycota</taxon>
        <taxon>Pezizomycotina</taxon>
        <taxon>Dothideomycetes</taxon>
        <taxon>Pleosporomycetidae</taxon>
        <taxon>Pleosporales</taxon>
        <taxon>Pleosporineae</taxon>
        <taxon>Didymellaceae</taxon>
        <taxon>Nothophoma</taxon>
    </lineage>
</organism>
<name>A0ABR3RA55_9PLEO</name>
<feature type="region of interest" description="Disordered" evidence="1">
    <location>
        <begin position="123"/>
        <end position="147"/>
    </location>
</feature>